<evidence type="ECO:0000313" key="2">
    <source>
        <dbReference type="EMBL" id="EGL53999.1"/>
    </source>
</evidence>
<dbReference type="OrthoDB" id="8442378at2"/>
<comment type="caution">
    <text evidence="2">The sequence shown here is derived from an EMBL/GenBank/DDBJ whole genome shotgun (WGS) entry which is preliminary data.</text>
</comment>
<keyword evidence="3" id="KW-1185">Reference proteome</keyword>
<feature type="signal peptide" evidence="1">
    <location>
        <begin position="1"/>
        <end position="22"/>
    </location>
</feature>
<evidence type="ECO:0008006" key="4">
    <source>
        <dbReference type="Google" id="ProtNLM"/>
    </source>
</evidence>
<organism evidence="2 3">
    <name type="scientific">Methylophaga aminisulfidivorans MP</name>
    <dbReference type="NCBI Taxonomy" id="1026882"/>
    <lineage>
        <taxon>Bacteria</taxon>
        <taxon>Pseudomonadati</taxon>
        <taxon>Pseudomonadota</taxon>
        <taxon>Gammaproteobacteria</taxon>
        <taxon>Thiotrichales</taxon>
        <taxon>Piscirickettsiaceae</taxon>
        <taxon>Methylophaga</taxon>
    </lineage>
</organism>
<reference evidence="2 3" key="1">
    <citation type="journal article" date="2011" name="J. Bacteriol.">
        <title>Draft genome sequence of Methylophaga aminisulfidivorans MP T.</title>
        <authorList>
            <person name="Han G.H."/>
            <person name="Kim W."/>
            <person name="Chun J."/>
            <person name="Kim S.W."/>
        </authorList>
    </citation>
    <scope>NUCLEOTIDE SEQUENCE [LARGE SCALE GENOMIC DNA]</scope>
    <source>
        <strain evidence="3">MP(T)</strain>
    </source>
</reference>
<dbReference type="EMBL" id="AFIG01000002">
    <property type="protein sequence ID" value="EGL53999.1"/>
    <property type="molecule type" value="Genomic_DNA"/>
</dbReference>
<dbReference type="AlphaFoldDB" id="F5T100"/>
<dbReference type="RefSeq" id="WP_007146247.1">
    <property type="nucleotide sequence ID" value="NZ_AFIG01000002.1"/>
</dbReference>
<evidence type="ECO:0000256" key="1">
    <source>
        <dbReference type="SAM" id="SignalP"/>
    </source>
</evidence>
<dbReference type="Proteomes" id="UP000003544">
    <property type="component" value="Unassembled WGS sequence"/>
</dbReference>
<feature type="chain" id="PRO_5003328380" description="TIGR03759 family integrating conjugative element protein" evidence="1">
    <location>
        <begin position="23"/>
        <end position="258"/>
    </location>
</feature>
<dbReference type="InterPro" id="IPR022293">
    <property type="entry name" value="Integrating-conj_element"/>
</dbReference>
<protein>
    <recommendedName>
        <fullName evidence="4">TIGR03759 family integrating conjugative element protein</fullName>
    </recommendedName>
</protein>
<evidence type="ECO:0000313" key="3">
    <source>
        <dbReference type="Proteomes" id="UP000003544"/>
    </source>
</evidence>
<name>F5T100_9GAMM</name>
<gene>
    <name evidence="2" type="ORF">MAMP_00473</name>
</gene>
<accession>F5T100</accession>
<dbReference type="eggNOG" id="COG0695">
    <property type="taxonomic scope" value="Bacteria"/>
</dbReference>
<proteinExistence type="predicted"/>
<keyword evidence="1" id="KW-0732">Signal</keyword>
<dbReference type="NCBIfam" id="TIGR03759">
    <property type="entry name" value="conj_TIGR03759"/>
    <property type="match status" value="1"/>
</dbReference>
<sequence length="258" mass="29325">MNLRFKRHLFLMLIVVSNTSFAAEKITSQEKQSKATDSSITQTEQKHLMWGLSSAEYARYEELMKGIRGSISPKTISPLEVLGIHAQNEAERRKYARLWADMMEKDTERVLAFQRAYDQAWKDKGNRPLIDISQLKSQSPSTTPTATTQSSGLPISKMIVVTKLDGCAACDKKIHQLLTSMLVDKTIHLDIYFSDSSDKQNSVIRQWAISNRVDAEMLKSRRLTLNHGQSLMNQYQLDEEQLPATFKVDNNGGVKRVE</sequence>
<dbReference type="STRING" id="1026882.MAMP_00473"/>